<sequence>MAQWLRVLVVWIWVQFPVLPWRLTTGSRRSGTLFSSQALDMKVMHRYLCR</sequence>
<proteinExistence type="predicted"/>
<accession>A6JSF0</accession>
<protein>
    <submittedName>
        <fullName evidence="1">RCG36578</fullName>
    </submittedName>
</protein>
<gene>
    <name evidence="1" type="ORF">rCG_36578</name>
</gene>
<name>A6JSF0_RAT</name>
<evidence type="ECO:0000313" key="2">
    <source>
        <dbReference type="Proteomes" id="UP000234681"/>
    </source>
</evidence>
<dbReference type="EMBL" id="CH473999">
    <property type="protein sequence ID" value="EDL77957.1"/>
    <property type="molecule type" value="Genomic_DNA"/>
</dbReference>
<dbReference type="Proteomes" id="UP000234681">
    <property type="component" value="Chromosome 11"/>
</dbReference>
<evidence type="ECO:0000313" key="1">
    <source>
        <dbReference type="EMBL" id="EDL77957.1"/>
    </source>
</evidence>
<dbReference type="AlphaFoldDB" id="A6JSF0"/>
<reference evidence="1 2" key="1">
    <citation type="submission" date="2005-09" db="EMBL/GenBank/DDBJ databases">
        <authorList>
            <person name="Mural R.J."/>
            <person name="Li P.W."/>
            <person name="Adams M.D."/>
            <person name="Amanatides P.G."/>
            <person name="Baden-Tillson H."/>
            <person name="Barnstead M."/>
            <person name="Chin S.H."/>
            <person name="Dew I."/>
            <person name="Evans C.A."/>
            <person name="Ferriera S."/>
            <person name="Flanigan M."/>
            <person name="Fosler C."/>
            <person name="Glodek A."/>
            <person name="Gu Z."/>
            <person name="Holt R.A."/>
            <person name="Jennings D."/>
            <person name="Kraft C.L."/>
            <person name="Lu F."/>
            <person name="Nguyen T."/>
            <person name="Nusskern D.R."/>
            <person name="Pfannkoch C.M."/>
            <person name="Sitter C."/>
            <person name="Sutton G.G."/>
            <person name="Venter J.C."/>
            <person name="Wang Z."/>
            <person name="Woodage T."/>
            <person name="Zheng X.H."/>
            <person name="Zhong F."/>
        </authorList>
    </citation>
    <scope>NUCLEOTIDE SEQUENCE [LARGE SCALE GENOMIC DNA]</scope>
    <source>
        <strain>BN</strain>
        <strain evidence="2">Sprague-Dawley</strain>
    </source>
</reference>
<organism evidence="1 2">
    <name type="scientific">Rattus norvegicus</name>
    <name type="common">Rat</name>
    <dbReference type="NCBI Taxonomy" id="10116"/>
    <lineage>
        <taxon>Eukaryota</taxon>
        <taxon>Metazoa</taxon>
        <taxon>Chordata</taxon>
        <taxon>Craniata</taxon>
        <taxon>Vertebrata</taxon>
        <taxon>Euteleostomi</taxon>
        <taxon>Mammalia</taxon>
        <taxon>Eutheria</taxon>
        <taxon>Euarchontoglires</taxon>
        <taxon>Glires</taxon>
        <taxon>Rodentia</taxon>
        <taxon>Myomorpha</taxon>
        <taxon>Muroidea</taxon>
        <taxon>Muridae</taxon>
        <taxon>Murinae</taxon>
        <taxon>Rattus</taxon>
    </lineage>
</organism>